<dbReference type="EMBL" id="MPDK01000002">
    <property type="protein sequence ID" value="PWI58932.1"/>
    <property type="molecule type" value="Genomic_DNA"/>
</dbReference>
<protein>
    <submittedName>
        <fullName evidence="1">Uncharacterized protein</fullName>
    </submittedName>
</protein>
<gene>
    <name evidence="1" type="ORF">BM613_02325</name>
</gene>
<organism evidence="1 2">
    <name type="scientific">Sulfoacidibacillus thermotolerans</name>
    <name type="common">Acidibacillus sulfuroxidans</name>
    <dbReference type="NCBI Taxonomy" id="1765684"/>
    <lineage>
        <taxon>Bacteria</taxon>
        <taxon>Bacillati</taxon>
        <taxon>Bacillota</taxon>
        <taxon>Bacilli</taxon>
        <taxon>Bacillales</taxon>
        <taxon>Alicyclobacillaceae</taxon>
        <taxon>Sulfoacidibacillus</taxon>
    </lineage>
</organism>
<dbReference type="AlphaFoldDB" id="A0A2U3DCE4"/>
<proteinExistence type="predicted"/>
<dbReference type="Proteomes" id="UP000245380">
    <property type="component" value="Unassembled WGS sequence"/>
</dbReference>
<evidence type="ECO:0000313" key="1">
    <source>
        <dbReference type="EMBL" id="PWI58932.1"/>
    </source>
</evidence>
<evidence type="ECO:0000313" key="2">
    <source>
        <dbReference type="Proteomes" id="UP000245380"/>
    </source>
</evidence>
<dbReference type="RefSeq" id="WP_109429532.1">
    <property type="nucleotide sequence ID" value="NZ_MPDK01000002.1"/>
</dbReference>
<reference evidence="1 2" key="1">
    <citation type="submission" date="2016-11" db="EMBL/GenBank/DDBJ databases">
        <title>Comparative genomics of Acidibacillus ferroxidans species.</title>
        <authorList>
            <person name="Oliveira G."/>
            <person name="Nunes G."/>
            <person name="Oliveira R."/>
            <person name="Araujo F."/>
            <person name="Salim A."/>
            <person name="Scholte L."/>
            <person name="Morais D."/>
            <person name="Nancucheo I."/>
            <person name="Johnson D.B."/>
            <person name="Grail B."/>
            <person name="Bittencourt J."/>
            <person name="Valadares R."/>
        </authorList>
    </citation>
    <scope>NUCLEOTIDE SEQUENCE [LARGE SCALE GENOMIC DNA]</scope>
    <source>
        <strain evidence="1 2">Y002</strain>
    </source>
</reference>
<dbReference type="InterPro" id="IPR014852">
    <property type="entry name" value="YwhD"/>
</dbReference>
<dbReference type="Pfam" id="PF08741">
    <property type="entry name" value="YwhD"/>
    <property type="match status" value="1"/>
</dbReference>
<name>A0A2U3DCE4_SULT2</name>
<keyword evidence="2" id="KW-1185">Reference proteome</keyword>
<sequence>MEELRLTGTNQHRAPEGMSTLSALIIDQGELYLDNGAIHGKAKIDQGIQYEKSLQQVSNPRKVAIVWLSLYRRDGNQGFHGAAACESFIDQQSGKGYKNLIEQANQMEKAVKGRVDLTNLTEEEFGLLRAFVQEFRPDLYQHASPQFLEAFTSE</sequence>
<comment type="caution">
    <text evidence="1">The sequence shown here is derived from an EMBL/GenBank/DDBJ whole genome shotgun (WGS) entry which is preliminary data.</text>
</comment>
<accession>A0A2U3DCE4</accession>
<dbReference type="OrthoDB" id="2374547at2"/>